<organism evidence="8 9">
    <name type="scientific">Malassezia nana</name>
    <dbReference type="NCBI Taxonomy" id="180528"/>
    <lineage>
        <taxon>Eukaryota</taxon>
        <taxon>Fungi</taxon>
        <taxon>Dikarya</taxon>
        <taxon>Basidiomycota</taxon>
        <taxon>Ustilaginomycotina</taxon>
        <taxon>Malasseziomycetes</taxon>
        <taxon>Malasseziales</taxon>
        <taxon>Malasseziaceae</taxon>
        <taxon>Malassezia</taxon>
    </lineage>
</organism>
<feature type="compositionally biased region" description="Acidic residues" evidence="5">
    <location>
        <begin position="79"/>
        <end position="98"/>
    </location>
</feature>
<dbReference type="Pfam" id="PF25121">
    <property type="entry name" value="RRM_ESF1"/>
    <property type="match status" value="1"/>
</dbReference>
<evidence type="ECO:0000256" key="1">
    <source>
        <dbReference type="ARBA" id="ARBA00004604"/>
    </source>
</evidence>
<keyword evidence="9" id="KW-1185">Reference proteome</keyword>
<comment type="subcellular location">
    <subcellularLocation>
        <location evidence="1">Nucleus</location>
        <location evidence="1">Nucleolus</location>
    </subcellularLocation>
</comment>
<feature type="region of interest" description="Disordered" evidence="5">
    <location>
        <begin position="315"/>
        <end position="343"/>
    </location>
</feature>
<dbReference type="AlphaFoldDB" id="A0AAF0J418"/>
<dbReference type="InterPro" id="IPR056750">
    <property type="entry name" value="RRM_ESF1"/>
</dbReference>
<evidence type="ECO:0000259" key="6">
    <source>
        <dbReference type="Pfam" id="PF08159"/>
    </source>
</evidence>
<proteinExistence type="inferred from homology"/>
<feature type="compositionally biased region" description="Basic residues" evidence="5">
    <location>
        <begin position="609"/>
        <end position="623"/>
    </location>
</feature>
<sequence length="623" mass="70442">MAGADARFQRVHSDPRFRRARRHDTQVALDERFQNVLRGKGAKQPDRYGRHRHVREADELAHLYRLDAPGVDYARGEVELESSSEEEDEDEDEDESDGDVVIGGAAAVRRATQRDDESEASIDLDEELDEDVAAQLDSEARTRPAEDIVRGDDTRRLAVVNMDWDHVRAIDLFKVFSSLVSPQSTREPLAPVPDPETARGARAALAPVRGQVLSVRVYLSDFGRERLAREDIQGPPRAIFQGAPKKKTTRQLDEGNEFDEDALRKYQLERLRYYYAVATFDSAASARHVYNEIDGTEMERSANLFDLRFVPDDMVLPDGEQGRDAGFEDEATEDATHYEPLDYKTDALRHSRVRLTWDQDDPRRVKLTRAANRRDLREDDLQTYLASSDEEDGTEAAEQSKNRLRSLLTDLPTRSAFDDADDDGSLFAKPEGDMQVSFVPALSAEAPAAEPAEETTIEKYRRKQRERRERRRQQAAARADEAPAPTTDDGEEQATPAPTADAASDDEHHFNLEDIVRTEKLQGKALSRHQRRREARRAEKRAALVQPSFQMDVHDPRFAAVHEDHRFAIDPSHPSFVKTAGMRQLLQATHERPAEAAPQSDLSTLVSSVKRRAAAPPRKRARS</sequence>
<gene>
    <name evidence="8" type="primary">ESF1</name>
    <name evidence="8" type="ORF">MNAN1_003505</name>
</gene>
<dbReference type="EMBL" id="CP119898">
    <property type="protein sequence ID" value="WFD28494.1"/>
    <property type="molecule type" value="Genomic_DNA"/>
</dbReference>
<feature type="domain" description="ESF1 RRM" evidence="7">
    <location>
        <begin position="154"/>
        <end position="316"/>
    </location>
</feature>
<evidence type="ECO:0000313" key="8">
    <source>
        <dbReference type="EMBL" id="WFD28494.1"/>
    </source>
</evidence>
<dbReference type="PANTHER" id="PTHR12202">
    <property type="entry name" value="ESF1 HOMOLOG"/>
    <property type="match status" value="1"/>
</dbReference>
<feature type="compositionally biased region" description="Low complexity" evidence="5">
    <location>
        <begin position="99"/>
        <end position="110"/>
    </location>
</feature>
<evidence type="ECO:0000259" key="7">
    <source>
        <dbReference type="Pfam" id="PF25121"/>
    </source>
</evidence>
<keyword evidence="3" id="KW-0175">Coiled coil</keyword>
<feature type="region of interest" description="Disordered" evidence="5">
    <location>
        <begin position="1"/>
        <end position="23"/>
    </location>
</feature>
<dbReference type="Pfam" id="PF08159">
    <property type="entry name" value="NUC153"/>
    <property type="match status" value="1"/>
</dbReference>
<evidence type="ECO:0000313" key="9">
    <source>
        <dbReference type="Proteomes" id="UP001213623"/>
    </source>
</evidence>
<feature type="compositionally biased region" description="Acidic residues" evidence="5">
    <location>
        <begin position="116"/>
        <end position="129"/>
    </location>
</feature>
<name>A0AAF0J418_9BASI</name>
<dbReference type="PANTHER" id="PTHR12202:SF0">
    <property type="entry name" value="ESF1 HOMOLOG"/>
    <property type="match status" value="1"/>
</dbReference>
<feature type="compositionally biased region" description="Basic residues" evidence="5">
    <location>
        <begin position="460"/>
        <end position="473"/>
    </location>
</feature>
<evidence type="ECO:0000256" key="3">
    <source>
        <dbReference type="ARBA" id="ARBA00023054"/>
    </source>
</evidence>
<feature type="region of interest" description="Disordered" evidence="5">
    <location>
        <begin position="445"/>
        <end position="543"/>
    </location>
</feature>
<keyword evidence="4" id="KW-0539">Nucleus</keyword>
<evidence type="ECO:0000256" key="5">
    <source>
        <dbReference type="SAM" id="MobiDB-lite"/>
    </source>
</evidence>
<evidence type="ECO:0000256" key="4">
    <source>
        <dbReference type="ARBA" id="ARBA00023242"/>
    </source>
</evidence>
<evidence type="ECO:0000256" key="2">
    <source>
        <dbReference type="ARBA" id="ARBA00009087"/>
    </source>
</evidence>
<protein>
    <submittedName>
        <fullName evidence="8">Pre-rRNA-processing protein esf1</fullName>
    </submittedName>
</protein>
<dbReference type="GO" id="GO:0005730">
    <property type="term" value="C:nucleolus"/>
    <property type="evidence" value="ECO:0007669"/>
    <property type="project" value="UniProtKB-SubCell"/>
</dbReference>
<reference evidence="8" key="1">
    <citation type="submission" date="2023-03" db="EMBL/GenBank/DDBJ databases">
        <title>Mating type loci evolution in Malassezia.</title>
        <authorList>
            <person name="Coelho M.A."/>
        </authorList>
    </citation>
    <scope>NUCLEOTIDE SEQUENCE</scope>
    <source>
        <strain evidence="8">CBS 9557</strain>
    </source>
</reference>
<feature type="region of interest" description="Disordered" evidence="5">
    <location>
        <begin position="237"/>
        <end position="256"/>
    </location>
</feature>
<feature type="region of interest" description="Disordered" evidence="5">
    <location>
        <begin position="587"/>
        <end position="623"/>
    </location>
</feature>
<feature type="region of interest" description="Disordered" evidence="5">
    <location>
        <begin position="77"/>
        <end position="129"/>
    </location>
</feature>
<dbReference type="GO" id="GO:0006364">
    <property type="term" value="P:rRNA processing"/>
    <property type="evidence" value="ECO:0007669"/>
    <property type="project" value="InterPro"/>
</dbReference>
<dbReference type="InterPro" id="IPR039754">
    <property type="entry name" value="Esf1"/>
</dbReference>
<feature type="compositionally biased region" description="Basic and acidic residues" evidence="5">
    <location>
        <begin position="334"/>
        <end position="343"/>
    </location>
</feature>
<dbReference type="Proteomes" id="UP001213623">
    <property type="component" value="Chromosome 7"/>
</dbReference>
<feature type="compositionally biased region" description="Basic and acidic residues" evidence="5">
    <location>
        <begin position="505"/>
        <end position="522"/>
    </location>
</feature>
<dbReference type="InterPro" id="IPR012580">
    <property type="entry name" value="NUC153"/>
</dbReference>
<feature type="domain" description="NUC153" evidence="6">
    <location>
        <begin position="555"/>
        <end position="582"/>
    </location>
</feature>
<accession>A0AAF0J418</accession>
<feature type="compositionally biased region" description="Basic residues" evidence="5">
    <location>
        <begin position="526"/>
        <end position="535"/>
    </location>
</feature>
<feature type="compositionally biased region" description="Basic and acidic residues" evidence="5">
    <location>
        <begin position="7"/>
        <end position="23"/>
    </location>
</feature>
<comment type="similarity">
    <text evidence="2">Belongs to the ESF1 family.</text>
</comment>
<dbReference type="GO" id="GO:0003723">
    <property type="term" value="F:RNA binding"/>
    <property type="evidence" value="ECO:0007669"/>
    <property type="project" value="TreeGrafter"/>
</dbReference>